<feature type="region of interest" description="Disordered" evidence="1">
    <location>
        <begin position="21"/>
        <end position="76"/>
    </location>
</feature>
<name>A0A699K1M5_TANCI</name>
<sequence>MFNEPPRVERTVSSAIAVSVPVNSAGTPSSTTIDQDRGEHRSKTGPDWLKPDRTETELVQNGGPRTGPKWSGPVQSGSVRSGSVLARSIILEDNPFALVDNDPFVNVFALEPSSEALSFRIGFCRSRPSETCLSSEEGSVWFKAGSSGVILWMRSQLTDYGFTFNKILVYCDNRSAIALCCNNVQHSWSNHIDIRHHFIREQVKKGMVELLFVTTNYQLADIFNKALPRERFEFLLSRLGMKSMSP</sequence>
<proteinExistence type="predicted"/>
<dbReference type="CDD" id="cd09272">
    <property type="entry name" value="RNase_HI_RT_Ty1"/>
    <property type="match status" value="1"/>
</dbReference>
<gene>
    <name evidence="2" type="ORF">Tci_636364</name>
</gene>
<feature type="compositionally biased region" description="Polar residues" evidence="1">
    <location>
        <begin position="21"/>
        <end position="33"/>
    </location>
</feature>
<protein>
    <submittedName>
        <fullName evidence="2">Retrovirus-related Pol polyprotein from transposon TNT 1-94</fullName>
    </submittedName>
</protein>
<reference evidence="2" key="1">
    <citation type="journal article" date="2019" name="Sci. Rep.">
        <title>Draft genome of Tanacetum cinerariifolium, the natural source of mosquito coil.</title>
        <authorList>
            <person name="Yamashiro T."/>
            <person name="Shiraishi A."/>
            <person name="Satake H."/>
            <person name="Nakayama K."/>
        </authorList>
    </citation>
    <scope>NUCLEOTIDE SEQUENCE</scope>
</reference>
<dbReference type="PANTHER" id="PTHR11439:SF483">
    <property type="entry name" value="PEPTIDE SYNTHASE GLIP-LIKE, PUTATIVE (AFU_ORTHOLOGUE AFUA_3G12920)-RELATED"/>
    <property type="match status" value="1"/>
</dbReference>
<evidence type="ECO:0000313" key="2">
    <source>
        <dbReference type="EMBL" id="GFA64392.1"/>
    </source>
</evidence>
<accession>A0A699K1M5</accession>
<organism evidence="2">
    <name type="scientific">Tanacetum cinerariifolium</name>
    <name type="common">Dalmatian daisy</name>
    <name type="synonym">Chrysanthemum cinerariifolium</name>
    <dbReference type="NCBI Taxonomy" id="118510"/>
    <lineage>
        <taxon>Eukaryota</taxon>
        <taxon>Viridiplantae</taxon>
        <taxon>Streptophyta</taxon>
        <taxon>Embryophyta</taxon>
        <taxon>Tracheophyta</taxon>
        <taxon>Spermatophyta</taxon>
        <taxon>Magnoliopsida</taxon>
        <taxon>eudicotyledons</taxon>
        <taxon>Gunneridae</taxon>
        <taxon>Pentapetalae</taxon>
        <taxon>asterids</taxon>
        <taxon>campanulids</taxon>
        <taxon>Asterales</taxon>
        <taxon>Asteraceae</taxon>
        <taxon>Asteroideae</taxon>
        <taxon>Anthemideae</taxon>
        <taxon>Anthemidinae</taxon>
        <taxon>Tanacetum</taxon>
    </lineage>
</organism>
<dbReference type="AlphaFoldDB" id="A0A699K1M5"/>
<comment type="caution">
    <text evidence="2">The sequence shown here is derived from an EMBL/GenBank/DDBJ whole genome shotgun (WGS) entry which is preliminary data.</text>
</comment>
<feature type="compositionally biased region" description="Basic and acidic residues" evidence="1">
    <location>
        <begin position="34"/>
        <end position="56"/>
    </location>
</feature>
<evidence type="ECO:0000256" key="1">
    <source>
        <dbReference type="SAM" id="MobiDB-lite"/>
    </source>
</evidence>
<dbReference type="PANTHER" id="PTHR11439">
    <property type="entry name" value="GAG-POL-RELATED RETROTRANSPOSON"/>
    <property type="match status" value="1"/>
</dbReference>
<dbReference type="EMBL" id="BKCJ010460817">
    <property type="protein sequence ID" value="GFA64392.1"/>
    <property type="molecule type" value="Genomic_DNA"/>
</dbReference>